<accession>A0ABU8WAK0</accession>
<dbReference type="EMBL" id="JBBKZV010000050">
    <property type="protein sequence ID" value="MEJ8827069.1"/>
    <property type="molecule type" value="Genomic_DNA"/>
</dbReference>
<name>A0ABU8WAK0_9BURK</name>
<organism evidence="2 3">
    <name type="scientific">Variovorax humicola</name>
    <dbReference type="NCBI Taxonomy" id="1769758"/>
    <lineage>
        <taxon>Bacteria</taxon>
        <taxon>Pseudomonadati</taxon>
        <taxon>Pseudomonadota</taxon>
        <taxon>Betaproteobacteria</taxon>
        <taxon>Burkholderiales</taxon>
        <taxon>Comamonadaceae</taxon>
        <taxon>Variovorax</taxon>
    </lineage>
</organism>
<keyword evidence="1" id="KW-0175">Coiled coil</keyword>
<dbReference type="Proteomes" id="UP001363010">
    <property type="component" value="Unassembled WGS sequence"/>
</dbReference>
<evidence type="ECO:0000313" key="3">
    <source>
        <dbReference type="Proteomes" id="UP001363010"/>
    </source>
</evidence>
<reference evidence="2 3" key="1">
    <citation type="submission" date="2024-03" db="EMBL/GenBank/DDBJ databases">
        <title>Novel species of the genus Variovorax.</title>
        <authorList>
            <person name="Liu Q."/>
            <person name="Xin Y.-H."/>
        </authorList>
    </citation>
    <scope>NUCLEOTIDE SEQUENCE [LARGE SCALE GENOMIC DNA]</scope>
    <source>
        <strain evidence="2 3">KACC 18501</strain>
    </source>
</reference>
<protein>
    <submittedName>
        <fullName evidence="2">Uncharacterized protein</fullName>
    </submittedName>
</protein>
<dbReference type="RefSeq" id="WP_340368099.1">
    <property type="nucleotide sequence ID" value="NZ_JBBKZV010000050.1"/>
</dbReference>
<keyword evidence="3" id="KW-1185">Reference proteome</keyword>
<evidence type="ECO:0000313" key="2">
    <source>
        <dbReference type="EMBL" id="MEJ8827069.1"/>
    </source>
</evidence>
<proteinExistence type="predicted"/>
<evidence type="ECO:0000256" key="1">
    <source>
        <dbReference type="SAM" id="Coils"/>
    </source>
</evidence>
<sequence length="99" mass="11171">MEHNTRPVKVIRADLARAKDLLSALGFDTEGTIHAFTRRRVMRLTEELRAAEDAAMRLAEKVASEWIYRYTGGKVLVIDECNRSSGEPLIRQGDIGERA</sequence>
<gene>
    <name evidence="2" type="ORF">WKW80_34615</name>
</gene>
<comment type="caution">
    <text evidence="2">The sequence shown here is derived from an EMBL/GenBank/DDBJ whole genome shotgun (WGS) entry which is preliminary data.</text>
</comment>
<feature type="coiled-coil region" evidence="1">
    <location>
        <begin position="34"/>
        <end position="61"/>
    </location>
</feature>